<reference evidence="3 4" key="1">
    <citation type="submission" date="2019-02" db="EMBL/GenBank/DDBJ databases">
        <title>Deep-cultivation of Planctomycetes and their phenomic and genomic characterization uncovers novel biology.</title>
        <authorList>
            <person name="Wiegand S."/>
            <person name="Jogler M."/>
            <person name="Boedeker C."/>
            <person name="Pinto D."/>
            <person name="Vollmers J."/>
            <person name="Rivas-Marin E."/>
            <person name="Kohn T."/>
            <person name="Peeters S.H."/>
            <person name="Heuer A."/>
            <person name="Rast P."/>
            <person name="Oberbeckmann S."/>
            <person name="Bunk B."/>
            <person name="Jeske O."/>
            <person name="Meyerdierks A."/>
            <person name="Storesund J.E."/>
            <person name="Kallscheuer N."/>
            <person name="Luecker S."/>
            <person name="Lage O.M."/>
            <person name="Pohl T."/>
            <person name="Merkel B.J."/>
            <person name="Hornburger P."/>
            <person name="Mueller R.-W."/>
            <person name="Bruemmer F."/>
            <person name="Labrenz M."/>
            <person name="Spormann A.M."/>
            <person name="Op den Camp H."/>
            <person name="Overmann J."/>
            <person name="Amann R."/>
            <person name="Jetten M.S.M."/>
            <person name="Mascher T."/>
            <person name="Medema M.H."/>
            <person name="Devos D.P."/>
            <person name="Kaster A.-K."/>
            <person name="Ovreas L."/>
            <person name="Rohde M."/>
            <person name="Galperin M.Y."/>
            <person name="Jogler C."/>
        </authorList>
    </citation>
    <scope>NUCLEOTIDE SEQUENCE [LARGE SCALE GENOMIC DNA]</scope>
    <source>
        <strain evidence="3 4">ETA_A8</strain>
    </source>
</reference>
<gene>
    <name evidence="3" type="ORF">ETAA8_57800</name>
</gene>
<dbReference type="InterPro" id="IPR011109">
    <property type="entry name" value="DNA_bind_recombinase_dom"/>
</dbReference>
<proteinExistence type="predicted"/>
<dbReference type="KEGG" id="aagg:ETAA8_57800"/>
<dbReference type="InterPro" id="IPR025827">
    <property type="entry name" value="Zn_ribbon_recom_dom"/>
</dbReference>
<dbReference type="GO" id="GO:0003677">
    <property type="term" value="F:DNA binding"/>
    <property type="evidence" value="ECO:0007669"/>
    <property type="project" value="InterPro"/>
</dbReference>
<dbReference type="Pfam" id="PF13408">
    <property type="entry name" value="Zn_ribbon_recom"/>
    <property type="match status" value="1"/>
</dbReference>
<dbReference type="EMBL" id="CP036274">
    <property type="protein sequence ID" value="QDU30634.1"/>
    <property type="molecule type" value="Genomic_DNA"/>
</dbReference>
<keyword evidence="4" id="KW-1185">Reference proteome</keyword>
<dbReference type="RefSeq" id="WP_202921307.1">
    <property type="nucleotide sequence ID" value="NZ_CP036274.1"/>
</dbReference>
<dbReference type="Gene3D" id="3.40.50.1390">
    <property type="entry name" value="Resolvase, N-terminal catalytic domain"/>
    <property type="match status" value="1"/>
</dbReference>
<dbReference type="Gene3D" id="3.90.1750.20">
    <property type="entry name" value="Putative Large Serine Recombinase, Chain B, Domain 2"/>
    <property type="match status" value="1"/>
</dbReference>
<name>A0A517YK81_9BACT</name>
<evidence type="ECO:0000259" key="2">
    <source>
        <dbReference type="PROSITE" id="PS51737"/>
    </source>
</evidence>
<dbReference type="SMART" id="SM00857">
    <property type="entry name" value="Resolvase"/>
    <property type="match status" value="1"/>
</dbReference>
<dbReference type="InterPro" id="IPR050639">
    <property type="entry name" value="SSR_resolvase"/>
</dbReference>
<organism evidence="3 4">
    <name type="scientific">Anatilimnocola aggregata</name>
    <dbReference type="NCBI Taxonomy" id="2528021"/>
    <lineage>
        <taxon>Bacteria</taxon>
        <taxon>Pseudomonadati</taxon>
        <taxon>Planctomycetota</taxon>
        <taxon>Planctomycetia</taxon>
        <taxon>Pirellulales</taxon>
        <taxon>Pirellulaceae</taxon>
        <taxon>Anatilimnocola</taxon>
    </lineage>
</organism>
<dbReference type="Proteomes" id="UP000315017">
    <property type="component" value="Chromosome"/>
</dbReference>
<evidence type="ECO:0000259" key="1">
    <source>
        <dbReference type="PROSITE" id="PS51736"/>
    </source>
</evidence>
<dbReference type="InterPro" id="IPR038109">
    <property type="entry name" value="DNA_bind_recomb_sf"/>
</dbReference>
<dbReference type="SUPFAM" id="SSF53041">
    <property type="entry name" value="Resolvase-like"/>
    <property type="match status" value="1"/>
</dbReference>
<dbReference type="PROSITE" id="PS51736">
    <property type="entry name" value="RECOMBINASES_3"/>
    <property type="match status" value="1"/>
</dbReference>
<dbReference type="PROSITE" id="PS51737">
    <property type="entry name" value="RECOMBINASE_DNA_BIND"/>
    <property type="match status" value="1"/>
</dbReference>
<evidence type="ECO:0000313" key="4">
    <source>
        <dbReference type="Proteomes" id="UP000315017"/>
    </source>
</evidence>
<dbReference type="Pfam" id="PF00239">
    <property type="entry name" value="Resolvase"/>
    <property type="match status" value="1"/>
</dbReference>
<accession>A0A517YK81</accession>
<protein>
    <recommendedName>
        <fullName evidence="5">Recombinase family protein</fullName>
    </recommendedName>
</protein>
<dbReference type="Pfam" id="PF07508">
    <property type="entry name" value="Recombinase"/>
    <property type="match status" value="1"/>
</dbReference>
<dbReference type="PANTHER" id="PTHR30461">
    <property type="entry name" value="DNA-INVERTASE FROM LAMBDOID PROPHAGE"/>
    <property type="match status" value="1"/>
</dbReference>
<dbReference type="AlphaFoldDB" id="A0A517YK81"/>
<dbReference type="InterPro" id="IPR036162">
    <property type="entry name" value="Resolvase-like_N_sf"/>
</dbReference>
<feature type="domain" description="Recombinase" evidence="2">
    <location>
        <begin position="158"/>
        <end position="267"/>
    </location>
</feature>
<dbReference type="InterPro" id="IPR006119">
    <property type="entry name" value="Resolv_N"/>
</dbReference>
<evidence type="ECO:0008006" key="5">
    <source>
        <dbReference type="Google" id="ProtNLM"/>
    </source>
</evidence>
<dbReference type="GO" id="GO:0000150">
    <property type="term" value="F:DNA strand exchange activity"/>
    <property type="evidence" value="ECO:0007669"/>
    <property type="project" value="InterPro"/>
</dbReference>
<feature type="domain" description="Resolvase/invertase-type recombinase catalytic" evidence="1">
    <location>
        <begin position="2"/>
        <end position="151"/>
    </location>
</feature>
<dbReference type="CDD" id="cd00338">
    <property type="entry name" value="Ser_Recombinase"/>
    <property type="match status" value="1"/>
</dbReference>
<dbReference type="PANTHER" id="PTHR30461:SF23">
    <property type="entry name" value="DNA RECOMBINASE-RELATED"/>
    <property type="match status" value="1"/>
</dbReference>
<evidence type="ECO:0000313" key="3">
    <source>
        <dbReference type="EMBL" id="QDU30634.1"/>
    </source>
</evidence>
<sequence length="499" mass="57132">MHVIIWARVSSREQREGYSIDAQLRANRESAQRNGWTVVREFVVAESAKRGAERTVFNQMFSWVKANAKREKIRAILSHKLDRVCRNMRDAVRLQELEDDCGVRLVFVENQFGPGAAGALSFNVMAAVAQYYSDNLRTEVLKGMDEKVRQGWPTGLAPYGYINTDDREAPVQPHPEKSKTVRRIFDLYSLGNHTFRSLAEKLEREGHVFRTSQTRFGRTALSYILNNRFYIGELRRNGTVFEGRYERLIESATFDACQDILHGRNRRISTPSHPLAGGLLTCAFCGQAITGERIRRKLRGGGVREHLYYRCANNEPSPDHPIVRWKSDDLERAIIDDLHSLRLPNVEMATWFRSTLQTTLGDLLAHHQRHDAALKKRQSEVATMHDRLLNTYLAGTIDEPTFKAKSAELKSESLRIEEALHKAGAGDAERNQRALALFDWSQKAAEVWQGSNNTVRRRILDAVCLNRILSDVTLVTTKRKPFDQLAERLKNDFSRDDRI</sequence>